<organism evidence="1">
    <name type="scientific">bioreactor metagenome</name>
    <dbReference type="NCBI Taxonomy" id="1076179"/>
    <lineage>
        <taxon>unclassified sequences</taxon>
        <taxon>metagenomes</taxon>
        <taxon>ecological metagenomes</taxon>
    </lineage>
</organism>
<dbReference type="AlphaFoldDB" id="A0A644X6X6"/>
<gene>
    <name evidence="1" type="ORF">SDC9_58273</name>
</gene>
<reference evidence="1" key="1">
    <citation type="submission" date="2019-08" db="EMBL/GenBank/DDBJ databases">
        <authorList>
            <person name="Kucharzyk K."/>
            <person name="Murdoch R.W."/>
            <person name="Higgins S."/>
            <person name="Loffler F."/>
        </authorList>
    </citation>
    <scope>NUCLEOTIDE SEQUENCE</scope>
</reference>
<proteinExistence type="predicted"/>
<comment type="caution">
    <text evidence="1">The sequence shown here is derived from an EMBL/GenBank/DDBJ whole genome shotgun (WGS) entry which is preliminary data.</text>
</comment>
<evidence type="ECO:0000313" key="1">
    <source>
        <dbReference type="EMBL" id="MPM11922.1"/>
    </source>
</evidence>
<sequence>MIVFPAKSLPAFTSDASPESSFSVSIVKLAAVVSAVYHSVSEPPSQAALATVIHVGINPTNKTKVKKYDSIFDFILLIFIFLSRFGK</sequence>
<dbReference type="EMBL" id="VSSQ01001897">
    <property type="protein sequence ID" value="MPM11922.1"/>
    <property type="molecule type" value="Genomic_DNA"/>
</dbReference>
<name>A0A644X6X6_9ZZZZ</name>
<protein>
    <submittedName>
        <fullName evidence="1">Uncharacterized protein</fullName>
    </submittedName>
</protein>
<accession>A0A644X6X6</accession>